<dbReference type="Proteomes" id="UP000092665">
    <property type="component" value="Unassembled WGS sequence"/>
</dbReference>
<evidence type="ECO:0000313" key="2">
    <source>
        <dbReference type="Proteomes" id="UP000092665"/>
    </source>
</evidence>
<dbReference type="RefSeq" id="WP_065390740.1">
    <property type="nucleotide sequence ID" value="NZ_CAWMQN010000072.1"/>
</dbReference>
<protein>
    <recommendedName>
        <fullName evidence="3">Multidrug ABC transporter ATPase</fullName>
    </recommendedName>
</protein>
<name>A0A1B8YGD3_9GAMM</name>
<dbReference type="AlphaFoldDB" id="A0A1B8YGD3"/>
<evidence type="ECO:0000313" key="1">
    <source>
        <dbReference type="EMBL" id="OCA54223.1"/>
    </source>
</evidence>
<reference evidence="2" key="1">
    <citation type="submission" date="2015-11" db="EMBL/GenBank/DDBJ databases">
        <authorList>
            <person name="Tobias N.J."/>
            <person name="Mishra B."/>
            <person name="Gupta D.K."/>
            <person name="Thines M."/>
            <person name="Stinear T.P."/>
            <person name="Bode H.B."/>
        </authorList>
    </citation>
    <scope>NUCLEOTIDE SEQUENCE [LARGE SCALE GENOMIC DNA]</scope>
    <source>
        <strain evidence="2">PB45.5</strain>
    </source>
</reference>
<gene>
    <name evidence="1" type="ORF">Phpb_02667</name>
</gene>
<proteinExistence type="predicted"/>
<dbReference type="EMBL" id="LOIC01000072">
    <property type="protein sequence ID" value="OCA54223.1"/>
    <property type="molecule type" value="Genomic_DNA"/>
</dbReference>
<organism evidence="1 2">
    <name type="scientific">Photorhabdus namnaonensis</name>
    <dbReference type="NCBI Taxonomy" id="1851568"/>
    <lineage>
        <taxon>Bacteria</taxon>
        <taxon>Pseudomonadati</taxon>
        <taxon>Pseudomonadota</taxon>
        <taxon>Gammaproteobacteria</taxon>
        <taxon>Enterobacterales</taxon>
        <taxon>Morganellaceae</taxon>
        <taxon>Photorhabdus</taxon>
    </lineage>
</organism>
<accession>A0A1B8YGD3</accession>
<evidence type="ECO:0008006" key="3">
    <source>
        <dbReference type="Google" id="ProtNLM"/>
    </source>
</evidence>
<comment type="caution">
    <text evidence="1">The sequence shown here is derived from an EMBL/GenBank/DDBJ whole genome shotgun (WGS) entry which is preliminary data.</text>
</comment>
<keyword evidence="2" id="KW-1185">Reference proteome</keyword>
<sequence length="62" mass="7279">MSFALDPTERLARVLKENKRKFAVSKDGYVSIDLNNKEVISEIKQRFEKFEEMEHSFVQGSK</sequence>